<dbReference type="PIRSF" id="PIRSF005900">
    <property type="entry name" value="Dps"/>
    <property type="match status" value="1"/>
</dbReference>
<evidence type="ECO:0000313" key="5">
    <source>
        <dbReference type="Proteomes" id="UP000317429"/>
    </source>
</evidence>
<dbReference type="InterPro" id="IPR012347">
    <property type="entry name" value="Ferritin-like"/>
</dbReference>
<protein>
    <submittedName>
        <fullName evidence="4">Fine tangled pili major subunit</fullName>
    </submittedName>
</protein>
<evidence type="ECO:0000256" key="1">
    <source>
        <dbReference type="ARBA" id="ARBA00009497"/>
    </source>
</evidence>
<evidence type="ECO:0000256" key="2">
    <source>
        <dbReference type="RuleBase" id="RU003875"/>
    </source>
</evidence>
<dbReference type="RefSeq" id="WP_231954266.1">
    <property type="nucleotide sequence ID" value="NZ_CP036291.1"/>
</dbReference>
<dbReference type="InterPro" id="IPR002177">
    <property type="entry name" value="DPS_DNA-bd"/>
</dbReference>
<accession>A0A518D9W6</accession>
<keyword evidence="5" id="KW-1185">Reference proteome</keyword>
<dbReference type="AlphaFoldDB" id="A0A518D9W6"/>
<dbReference type="InterPro" id="IPR009078">
    <property type="entry name" value="Ferritin-like_SF"/>
</dbReference>
<dbReference type="EMBL" id="CP036291">
    <property type="protein sequence ID" value="QDU88285.1"/>
    <property type="molecule type" value="Genomic_DNA"/>
</dbReference>
<evidence type="ECO:0000259" key="3">
    <source>
        <dbReference type="Pfam" id="PF00210"/>
    </source>
</evidence>
<dbReference type="PANTHER" id="PTHR42932">
    <property type="entry name" value="GENERAL STRESS PROTEIN 20U"/>
    <property type="match status" value="1"/>
</dbReference>
<dbReference type="PRINTS" id="PR01346">
    <property type="entry name" value="HELNAPAPROT"/>
</dbReference>
<dbReference type="InterPro" id="IPR008331">
    <property type="entry name" value="Ferritin_DPS_dom"/>
</dbReference>
<name>A0A518D9W6_9BACT</name>
<dbReference type="KEGG" id="pnd:Pla175_16590"/>
<evidence type="ECO:0000313" key="4">
    <source>
        <dbReference type="EMBL" id="QDU88285.1"/>
    </source>
</evidence>
<dbReference type="Proteomes" id="UP000317429">
    <property type="component" value="Chromosome"/>
</dbReference>
<dbReference type="SUPFAM" id="SSF47240">
    <property type="entry name" value="Ferritin-like"/>
    <property type="match status" value="1"/>
</dbReference>
<dbReference type="CDD" id="cd01043">
    <property type="entry name" value="DPS"/>
    <property type="match status" value="1"/>
</dbReference>
<proteinExistence type="inferred from homology"/>
<reference evidence="4 5" key="1">
    <citation type="submission" date="2019-02" db="EMBL/GenBank/DDBJ databases">
        <title>Deep-cultivation of Planctomycetes and their phenomic and genomic characterization uncovers novel biology.</title>
        <authorList>
            <person name="Wiegand S."/>
            <person name="Jogler M."/>
            <person name="Boedeker C."/>
            <person name="Pinto D."/>
            <person name="Vollmers J."/>
            <person name="Rivas-Marin E."/>
            <person name="Kohn T."/>
            <person name="Peeters S.H."/>
            <person name="Heuer A."/>
            <person name="Rast P."/>
            <person name="Oberbeckmann S."/>
            <person name="Bunk B."/>
            <person name="Jeske O."/>
            <person name="Meyerdierks A."/>
            <person name="Storesund J.E."/>
            <person name="Kallscheuer N."/>
            <person name="Luecker S."/>
            <person name="Lage O.M."/>
            <person name="Pohl T."/>
            <person name="Merkel B.J."/>
            <person name="Hornburger P."/>
            <person name="Mueller R.-W."/>
            <person name="Bruemmer F."/>
            <person name="Labrenz M."/>
            <person name="Spormann A.M."/>
            <person name="Op den Camp H."/>
            <person name="Overmann J."/>
            <person name="Amann R."/>
            <person name="Jetten M.S.M."/>
            <person name="Mascher T."/>
            <person name="Medema M.H."/>
            <person name="Devos D.P."/>
            <person name="Kaster A.-K."/>
            <person name="Ovreas L."/>
            <person name="Rohde M."/>
            <person name="Galperin M.Y."/>
            <person name="Jogler C."/>
        </authorList>
    </citation>
    <scope>NUCLEOTIDE SEQUENCE [LARGE SCALE GENOMIC DNA]</scope>
    <source>
        <strain evidence="4 5">Pla175</strain>
    </source>
</reference>
<comment type="similarity">
    <text evidence="1 2">Belongs to the Dps family.</text>
</comment>
<sequence>MSKLKRHILEDADAAAVTESLGACLLDLIDLALQGKQLHWNVVGQNFRSIHLQLDEVIASARDASDDVAERIVTLARPASGRAATVAEKSRLPGCPVGLLTVAHVVPLLAERLEKCIHGMRSGIEAVGKVDPVSEDVLIQHCRVLEKHLWMVQAQEG</sequence>
<dbReference type="Pfam" id="PF00210">
    <property type="entry name" value="Ferritin"/>
    <property type="match status" value="1"/>
</dbReference>
<gene>
    <name evidence="4" type="primary">ftpA</name>
    <name evidence="4" type="ORF">Pla175_16590</name>
</gene>
<dbReference type="PANTHER" id="PTHR42932:SF2">
    <property type="entry name" value="DNA PROTECTION DURING STARVATION PROTEIN 1"/>
    <property type="match status" value="1"/>
</dbReference>
<organism evidence="4 5">
    <name type="scientific">Pirellulimonas nuda</name>
    <dbReference type="NCBI Taxonomy" id="2528009"/>
    <lineage>
        <taxon>Bacteria</taxon>
        <taxon>Pseudomonadati</taxon>
        <taxon>Planctomycetota</taxon>
        <taxon>Planctomycetia</taxon>
        <taxon>Pirellulales</taxon>
        <taxon>Lacipirellulaceae</taxon>
        <taxon>Pirellulimonas</taxon>
    </lineage>
</organism>
<dbReference type="Gene3D" id="1.20.1260.10">
    <property type="match status" value="1"/>
</dbReference>
<dbReference type="GO" id="GO:0008199">
    <property type="term" value="F:ferric iron binding"/>
    <property type="evidence" value="ECO:0007669"/>
    <property type="project" value="InterPro"/>
</dbReference>
<feature type="domain" description="Ferritin/DPS" evidence="3">
    <location>
        <begin position="27"/>
        <end position="155"/>
    </location>
</feature>